<evidence type="ECO:0000313" key="3">
    <source>
        <dbReference type="EMBL" id="KTC97832.1"/>
    </source>
</evidence>
<evidence type="ECO:0000313" key="4">
    <source>
        <dbReference type="Proteomes" id="UP000054773"/>
    </source>
</evidence>
<keyword evidence="1" id="KW-0040">ANK repeat</keyword>
<proteinExistence type="predicted"/>
<comment type="caution">
    <text evidence="3">The sequence shown here is derived from an EMBL/GenBank/DDBJ whole genome shotgun (WGS) entry which is preliminary data.</text>
</comment>
<accession>A0A0W0TQH2</accession>
<keyword evidence="4" id="KW-1185">Reference proteome</keyword>
<dbReference type="InterPro" id="IPR002110">
    <property type="entry name" value="Ankyrin_rpt"/>
</dbReference>
<name>A0A0W0TQH2_LEGER</name>
<organism evidence="3 4">
    <name type="scientific">Legionella erythra</name>
    <dbReference type="NCBI Taxonomy" id="448"/>
    <lineage>
        <taxon>Bacteria</taxon>
        <taxon>Pseudomonadati</taxon>
        <taxon>Pseudomonadota</taxon>
        <taxon>Gammaproteobacteria</taxon>
        <taxon>Legionellales</taxon>
        <taxon>Legionellaceae</taxon>
        <taxon>Legionella</taxon>
    </lineage>
</organism>
<dbReference type="RefSeq" id="WP_058526790.1">
    <property type="nucleotide sequence ID" value="NZ_CAAAHY010000009.1"/>
</dbReference>
<dbReference type="PROSITE" id="PS50088">
    <property type="entry name" value="ANK_REPEAT"/>
    <property type="match status" value="1"/>
</dbReference>
<dbReference type="PATRIC" id="fig|448.7.peg.1739"/>
<dbReference type="EMBL" id="LNYA01000024">
    <property type="protein sequence ID" value="KTC97832.1"/>
    <property type="molecule type" value="Genomic_DNA"/>
</dbReference>
<dbReference type="Gene3D" id="1.25.40.20">
    <property type="entry name" value="Ankyrin repeat-containing domain"/>
    <property type="match status" value="1"/>
</dbReference>
<evidence type="ECO:0000256" key="2">
    <source>
        <dbReference type="SAM" id="MobiDB-lite"/>
    </source>
</evidence>
<feature type="repeat" description="ANK" evidence="1">
    <location>
        <begin position="337"/>
        <end position="369"/>
    </location>
</feature>
<dbReference type="PROSITE" id="PS50297">
    <property type="entry name" value="ANK_REP_REGION"/>
    <property type="match status" value="1"/>
</dbReference>
<protein>
    <submittedName>
        <fullName evidence="3">Uncharacterized protein</fullName>
    </submittedName>
</protein>
<dbReference type="SUPFAM" id="SSF48403">
    <property type="entry name" value="Ankyrin repeat"/>
    <property type="match status" value="1"/>
</dbReference>
<reference evidence="3 4" key="1">
    <citation type="submission" date="2015-11" db="EMBL/GenBank/DDBJ databases">
        <title>Genomic analysis of 38 Legionella species identifies large and diverse effector repertoires.</title>
        <authorList>
            <person name="Burstein D."/>
            <person name="Amaro F."/>
            <person name="Zusman T."/>
            <person name="Lifshitz Z."/>
            <person name="Cohen O."/>
            <person name="Gilbert J.A."/>
            <person name="Pupko T."/>
            <person name="Shuman H.A."/>
            <person name="Segal G."/>
        </authorList>
    </citation>
    <scope>NUCLEOTIDE SEQUENCE [LARGE SCALE GENOMIC DNA]</scope>
    <source>
        <strain evidence="3 4">SE-32A-C8</strain>
    </source>
</reference>
<dbReference type="AlphaFoldDB" id="A0A0W0TQH2"/>
<evidence type="ECO:0000256" key="1">
    <source>
        <dbReference type="PROSITE-ProRule" id="PRU00023"/>
    </source>
</evidence>
<dbReference type="Proteomes" id="UP000054773">
    <property type="component" value="Unassembled WGS sequence"/>
</dbReference>
<dbReference type="OrthoDB" id="10021341at2"/>
<sequence>MTYEENLQLATLALEKIKKTVTTSNDIITAIELPTLDVKRLQEYESRFGFHRMQEMLNYINYIGFISSYLGNQALIKLKQDNKASPMSILYTAITMMGVGECADVSHLAALWLARMDCKAPIHLVSIKGKKPTGDRFGHMLVVIGDCRFSTPELVPAFKGLSDDCVFIDPLLGIVGQANKIHTIKDQMAYMRVFSLNNISSTNFLSNCKEKAEEIYKNAEAVSIEWRKATPCYPKPFSKPREEETGKAQNQTDSSAARSAFGVFKSDPHSSLLNELASFVSDPATQAAFDSINNKHYAQAIRRMCTVNHEKSLSMLKIILKFKDKLSISLDEQAGDKQQSALHIAASRNNQTAYDLLIAAGARQDIKDSAGKTALDYKEPAEKPSMLI</sequence>
<dbReference type="InterPro" id="IPR036770">
    <property type="entry name" value="Ankyrin_rpt-contain_sf"/>
</dbReference>
<dbReference type="STRING" id="448.Lery_1671"/>
<gene>
    <name evidence="3" type="ORF">Lery_1671</name>
</gene>
<feature type="region of interest" description="Disordered" evidence="2">
    <location>
        <begin position="235"/>
        <end position="254"/>
    </location>
</feature>